<accession>A0AA37PBU9</accession>
<dbReference type="RefSeq" id="XP_049131753.1">
    <property type="nucleotide sequence ID" value="XM_049275796.1"/>
</dbReference>
<dbReference type="PANTHER" id="PTHR42088:SF1">
    <property type="entry name" value="YALI0F10131P"/>
    <property type="match status" value="1"/>
</dbReference>
<comment type="caution">
    <text evidence="2">The sequence shown here is derived from an EMBL/GenBank/DDBJ whole genome shotgun (WGS) entry which is preliminary data.</text>
</comment>
<dbReference type="Proteomes" id="UP001055115">
    <property type="component" value="Unassembled WGS sequence"/>
</dbReference>
<dbReference type="EMBL" id="BQXU01000029">
    <property type="protein sequence ID" value="GKT49403.1"/>
    <property type="molecule type" value="Genomic_DNA"/>
</dbReference>
<feature type="compositionally biased region" description="Pro residues" evidence="1">
    <location>
        <begin position="31"/>
        <end position="43"/>
    </location>
</feature>
<keyword evidence="3" id="KW-1185">Reference proteome</keyword>
<gene>
    <name evidence="2" type="ORF">ColSpa_09584</name>
</gene>
<organism evidence="2 3">
    <name type="scientific">Colletotrichum spaethianum</name>
    <dbReference type="NCBI Taxonomy" id="700344"/>
    <lineage>
        <taxon>Eukaryota</taxon>
        <taxon>Fungi</taxon>
        <taxon>Dikarya</taxon>
        <taxon>Ascomycota</taxon>
        <taxon>Pezizomycotina</taxon>
        <taxon>Sordariomycetes</taxon>
        <taxon>Hypocreomycetidae</taxon>
        <taxon>Glomerellales</taxon>
        <taxon>Glomerellaceae</taxon>
        <taxon>Colletotrichum</taxon>
        <taxon>Colletotrichum spaethianum species complex</taxon>
    </lineage>
</organism>
<name>A0AA37PBU9_9PEZI</name>
<evidence type="ECO:0000256" key="1">
    <source>
        <dbReference type="SAM" id="MobiDB-lite"/>
    </source>
</evidence>
<evidence type="ECO:0000313" key="3">
    <source>
        <dbReference type="Proteomes" id="UP001055115"/>
    </source>
</evidence>
<feature type="compositionally biased region" description="Basic and acidic residues" evidence="1">
    <location>
        <begin position="8"/>
        <end position="25"/>
    </location>
</feature>
<dbReference type="AlphaFoldDB" id="A0AA37PBU9"/>
<feature type="region of interest" description="Disordered" evidence="1">
    <location>
        <begin position="1"/>
        <end position="221"/>
    </location>
</feature>
<protein>
    <submittedName>
        <fullName evidence="2">Uncharacterized protein</fullName>
    </submittedName>
</protein>
<sequence length="320" mass="34568">MESEDPEERANRIRSFYKEYFDPDNPHAAQQPPPPMPRGPPRGPQGGPQYYEDYDPAYSGGPPGGDAYFDPETNSFVMPYAQPVTRRAMTPPPNGSRFRGPPLPGPCTDPWAAAAWPAPVPVEGDPLPVRLGPSRRGSDMSSQYAPRPGSSVSNMTAGGRPKPKGPPPADLTTLPNPSKLKDDSFSILNPLDFAPPETFADRARGRSQSPSGERRPYAPKVPVHSPLVSSFEEMPAMPSPHLLRKSGTFTGLDFAPPRKFKDADTMSDAGSIRSNRSGISAVQNAALRSGAGRVSRLPGDTVFTTNALQDQLKPQWGMRP</sequence>
<dbReference type="PANTHER" id="PTHR42088">
    <property type="entry name" value="YALI0F10131P"/>
    <property type="match status" value="1"/>
</dbReference>
<dbReference type="GeneID" id="73330386"/>
<proteinExistence type="predicted"/>
<reference evidence="2 3" key="1">
    <citation type="submission" date="2022-03" db="EMBL/GenBank/DDBJ databases">
        <title>Genome data of Colletotrichum spp.</title>
        <authorList>
            <person name="Utami Y.D."/>
            <person name="Hiruma K."/>
        </authorList>
    </citation>
    <scope>NUCLEOTIDE SEQUENCE [LARGE SCALE GENOMIC DNA]</scope>
    <source>
        <strain evidence="2 3">MAFF 239500</strain>
    </source>
</reference>
<feature type="compositionally biased region" description="Polar residues" evidence="1">
    <location>
        <begin position="139"/>
        <end position="156"/>
    </location>
</feature>
<evidence type="ECO:0000313" key="2">
    <source>
        <dbReference type="EMBL" id="GKT49403.1"/>
    </source>
</evidence>